<dbReference type="SUPFAM" id="SSF161098">
    <property type="entry name" value="MetI-like"/>
    <property type="match status" value="1"/>
</dbReference>
<evidence type="ECO:0000256" key="3">
    <source>
        <dbReference type="ARBA" id="ARBA00005417"/>
    </source>
</evidence>
<dbReference type="InterPro" id="IPR000515">
    <property type="entry name" value="MetI-like"/>
</dbReference>
<feature type="transmembrane region" description="Helical" evidence="11">
    <location>
        <begin position="189"/>
        <end position="213"/>
    </location>
</feature>
<dbReference type="SMART" id="SM00382">
    <property type="entry name" value="AAA"/>
    <property type="match status" value="1"/>
</dbReference>
<dbReference type="InterPro" id="IPR035906">
    <property type="entry name" value="MetI-like_sf"/>
</dbReference>
<dbReference type="Pfam" id="PF08352">
    <property type="entry name" value="oligo_HPY"/>
    <property type="match status" value="1"/>
</dbReference>
<dbReference type="NCBIfam" id="TIGR01727">
    <property type="entry name" value="oligo_HPY"/>
    <property type="match status" value="1"/>
</dbReference>
<evidence type="ECO:0000256" key="2">
    <source>
        <dbReference type="ARBA" id="ARBA00004651"/>
    </source>
</evidence>
<dbReference type="PANTHER" id="PTHR43297:SF2">
    <property type="entry name" value="DIPEPTIDE TRANSPORT ATP-BINDING PROTEIN DPPD"/>
    <property type="match status" value="1"/>
</dbReference>
<dbReference type="InterPro" id="IPR003439">
    <property type="entry name" value="ABC_transporter-like_ATP-bd"/>
</dbReference>
<keyword evidence="6 11" id="KW-0812">Transmembrane</keyword>
<keyword evidence="15" id="KW-1185">Reference proteome</keyword>
<keyword evidence="8" id="KW-0067">ATP-binding</keyword>
<evidence type="ECO:0000313" key="15">
    <source>
        <dbReference type="Proteomes" id="UP001595615"/>
    </source>
</evidence>
<dbReference type="PANTHER" id="PTHR43297">
    <property type="entry name" value="OLIGOPEPTIDE TRANSPORT ATP-BINDING PROTEIN APPD"/>
    <property type="match status" value="1"/>
</dbReference>
<feature type="transmembrane region" description="Helical" evidence="11">
    <location>
        <begin position="234"/>
        <end position="267"/>
    </location>
</feature>
<evidence type="ECO:0000256" key="9">
    <source>
        <dbReference type="ARBA" id="ARBA00022989"/>
    </source>
</evidence>
<comment type="similarity">
    <text evidence="11">Belongs to the binding-protein-dependent transport system permease family.</text>
</comment>
<dbReference type="CDD" id="cd03257">
    <property type="entry name" value="ABC_NikE_OppD_transporters"/>
    <property type="match status" value="1"/>
</dbReference>
<evidence type="ECO:0000256" key="5">
    <source>
        <dbReference type="ARBA" id="ARBA00022475"/>
    </source>
</evidence>
<feature type="transmembrane region" description="Helical" evidence="11">
    <location>
        <begin position="108"/>
        <end position="128"/>
    </location>
</feature>
<dbReference type="Proteomes" id="UP001595615">
    <property type="component" value="Unassembled WGS sequence"/>
</dbReference>
<accession>A0ABV7XFQ2</accession>
<comment type="subcellular location">
    <subcellularLocation>
        <location evidence="1">Cell inner membrane</location>
        <topology evidence="1">Peripheral membrane protein</topology>
    </subcellularLocation>
    <subcellularLocation>
        <location evidence="2 11">Cell membrane</location>
        <topology evidence="2 11">Multi-pass membrane protein</topology>
    </subcellularLocation>
</comment>
<feature type="transmembrane region" description="Helical" evidence="11">
    <location>
        <begin position="163"/>
        <end position="183"/>
    </location>
</feature>
<evidence type="ECO:0000259" key="12">
    <source>
        <dbReference type="PROSITE" id="PS50893"/>
    </source>
</evidence>
<dbReference type="InterPro" id="IPR050388">
    <property type="entry name" value="ABC_Ni/Peptide_Import"/>
</dbReference>
<evidence type="ECO:0000256" key="6">
    <source>
        <dbReference type="ARBA" id="ARBA00022692"/>
    </source>
</evidence>
<feature type="transmembrane region" description="Helical" evidence="11">
    <location>
        <begin position="73"/>
        <end position="96"/>
    </location>
</feature>
<evidence type="ECO:0000256" key="11">
    <source>
        <dbReference type="RuleBase" id="RU363032"/>
    </source>
</evidence>
<organism evidence="14 15">
    <name type="scientific">Sphingoaurantiacus capsulatus</name>
    <dbReference type="NCBI Taxonomy" id="1771310"/>
    <lineage>
        <taxon>Bacteria</taxon>
        <taxon>Pseudomonadati</taxon>
        <taxon>Pseudomonadota</taxon>
        <taxon>Alphaproteobacteria</taxon>
        <taxon>Sphingomonadales</taxon>
        <taxon>Sphingosinicellaceae</taxon>
        <taxon>Sphingoaurantiacus</taxon>
    </lineage>
</organism>
<dbReference type="PROSITE" id="PS50893">
    <property type="entry name" value="ABC_TRANSPORTER_2"/>
    <property type="match status" value="1"/>
</dbReference>
<evidence type="ECO:0000256" key="1">
    <source>
        <dbReference type="ARBA" id="ARBA00004417"/>
    </source>
</evidence>
<evidence type="ECO:0000256" key="7">
    <source>
        <dbReference type="ARBA" id="ARBA00022741"/>
    </source>
</evidence>
<feature type="transmembrane region" description="Helical" evidence="11">
    <location>
        <begin position="134"/>
        <end position="151"/>
    </location>
</feature>
<feature type="domain" description="ABC transmembrane type-1" evidence="13">
    <location>
        <begin position="69"/>
        <end position="258"/>
    </location>
</feature>
<dbReference type="Gene3D" id="1.10.3720.10">
    <property type="entry name" value="MetI-like"/>
    <property type="match status" value="1"/>
</dbReference>
<dbReference type="Pfam" id="PF00528">
    <property type="entry name" value="BPD_transp_1"/>
    <property type="match status" value="1"/>
</dbReference>
<reference evidence="15" key="1">
    <citation type="journal article" date="2019" name="Int. J. Syst. Evol. Microbiol.">
        <title>The Global Catalogue of Microorganisms (GCM) 10K type strain sequencing project: providing services to taxonomists for standard genome sequencing and annotation.</title>
        <authorList>
            <consortium name="The Broad Institute Genomics Platform"/>
            <consortium name="The Broad Institute Genome Sequencing Center for Infectious Disease"/>
            <person name="Wu L."/>
            <person name="Ma J."/>
        </authorList>
    </citation>
    <scope>NUCLEOTIDE SEQUENCE [LARGE SCALE GENOMIC DNA]</scope>
    <source>
        <strain evidence="15">KCTC 42644</strain>
    </source>
</reference>
<comment type="caution">
    <text evidence="14">The sequence shown here is derived from an EMBL/GenBank/DDBJ whole genome shotgun (WGS) entry which is preliminary data.</text>
</comment>
<dbReference type="InterPro" id="IPR027417">
    <property type="entry name" value="P-loop_NTPase"/>
</dbReference>
<evidence type="ECO:0000313" key="14">
    <source>
        <dbReference type="EMBL" id="MFC3714275.1"/>
    </source>
</evidence>
<keyword evidence="10 11" id="KW-0472">Membrane</keyword>
<gene>
    <name evidence="14" type="ORF">ACFOMD_17030</name>
</gene>
<dbReference type="SUPFAM" id="SSF52540">
    <property type="entry name" value="P-loop containing nucleoside triphosphate hydrolases"/>
    <property type="match status" value="1"/>
</dbReference>
<dbReference type="EMBL" id="JBHRXV010000013">
    <property type="protein sequence ID" value="MFC3714275.1"/>
    <property type="molecule type" value="Genomic_DNA"/>
</dbReference>
<proteinExistence type="inferred from homology"/>
<keyword evidence="4 11" id="KW-0813">Transport</keyword>
<evidence type="ECO:0000259" key="13">
    <source>
        <dbReference type="PROSITE" id="PS50928"/>
    </source>
</evidence>
<keyword evidence="5" id="KW-1003">Cell membrane</keyword>
<sequence>MIDPARRRAALTLLACFGVLLVMVVAGLVLEASATRIDPDASLTPPGWAHPLGTDELGRDVVARVLVASRLSLGISLIAVVIGASAGLLLGAAAATARGWIGRLLAEAINLLLAFPALLLALFVAAIVGAGASSAIFAIALAILPSFARLAQTLGAGIAQADYIAAARLLGVGPFRILVRHVIPNIAAPLLVTTMIAVSGALLVLSGLSFLGLGVEAPRYDWGMLLNQGLTRIYVSPASSLAPAAAIVLAGLIFSLIGEALAVWLGIRQVQPAAAEAHDDRRSTVSSDVLLGVKKLTVEVPTAHGPAAVVREVSLRIDPDERVGIVGESGSGKTLTALAIARLLQGRCTSTAEELSFRGRSLLGPADDATRHLLGRSLAVVFQDPLGSFNPVKRIGGQLAEVAVEHGGLTRDQAHTRAVDRLRAVGIAEPEVKSRAYPHQMSGGMLQRSMIGMGLMLEPKLIIADEPTTALDATIQKQVLALLDTVCDRTGAALLLISHDLAVVAQSCDRILVMYAGRVVEDMRVETLRDGPAHPYAHALLASAIDLDTDVAAPLPTIPGRPPIAGGAAPGCAFAPRCPRASDACAVDPALSPIGAMHDVACWHPVTA</sequence>
<name>A0ABV7XFQ2_9SPHN</name>
<dbReference type="Gene3D" id="3.40.50.300">
    <property type="entry name" value="P-loop containing nucleotide triphosphate hydrolases"/>
    <property type="match status" value="1"/>
</dbReference>
<evidence type="ECO:0000256" key="4">
    <source>
        <dbReference type="ARBA" id="ARBA00022448"/>
    </source>
</evidence>
<comment type="similarity">
    <text evidence="3">Belongs to the ABC transporter superfamily.</text>
</comment>
<protein>
    <submittedName>
        <fullName evidence="14">Dipeptide/oligopeptide/nickel ABC transporter permease/ATP-binding protein</fullName>
    </submittedName>
</protein>
<dbReference type="InterPro" id="IPR003593">
    <property type="entry name" value="AAA+_ATPase"/>
</dbReference>
<dbReference type="InterPro" id="IPR013563">
    <property type="entry name" value="Oligopep_ABC_C"/>
</dbReference>
<dbReference type="CDD" id="cd06261">
    <property type="entry name" value="TM_PBP2"/>
    <property type="match status" value="1"/>
</dbReference>
<dbReference type="RefSeq" id="WP_380863608.1">
    <property type="nucleotide sequence ID" value="NZ_JBHRXV010000013.1"/>
</dbReference>
<keyword evidence="9 11" id="KW-1133">Transmembrane helix</keyword>
<feature type="domain" description="ABC transporter" evidence="12">
    <location>
        <begin position="291"/>
        <end position="541"/>
    </location>
</feature>
<evidence type="ECO:0000256" key="8">
    <source>
        <dbReference type="ARBA" id="ARBA00022840"/>
    </source>
</evidence>
<dbReference type="Pfam" id="PF00005">
    <property type="entry name" value="ABC_tran"/>
    <property type="match status" value="1"/>
</dbReference>
<keyword evidence="7" id="KW-0547">Nucleotide-binding</keyword>
<evidence type="ECO:0000256" key="10">
    <source>
        <dbReference type="ARBA" id="ARBA00023136"/>
    </source>
</evidence>
<dbReference type="PROSITE" id="PS50928">
    <property type="entry name" value="ABC_TM1"/>
    <property type="match status" value="1"/>
</dbReference>